<evidence type="ECO:0000256" key="5">
    <source>
        <dbReference type="ARBA" id="ARBA00022741"/>
    </source>
</evidence>
<dbReference type="SUPFAM" id="SSF52540">
    <property type="entry name" value="P-loop containing nucleoside triphosphate hydrolases"/>
    <property type="match status" value="1"/>
</dbReference>
<dbReference type="HOGENOM" id="CLU_000604_1_22_10"/>
<dbReference type="FunFam" id="3.40.50.300:FF:000224">
    <property type="entry name" value="Energy-coupling factor transporter ATP-binding protein EcfA"/>
    <property type="match status" value="1"/>
</dbReference>
<comment type="subcellular location">
    <subcellularLocation>
        <location evidence="1 9">Cell membrane</location>
        <topology evidence="1 9">Peripheral membrane protein</topology>
    </subcellularLocation>
</comment>
<dbReference type="SMART" id="SM00382">
    <property type="entry name" value="AAA"/>
    <property type="match status" value="1"/>
</dbReference>
<dbReference type="CDD" id="cd03225">
    <property type="entry name" value="ABC_cobalt_CbiO_domain1"/>
    <property type="match status" value="1"/>
</dbReference>
<evidence type="ECO:0000256" key="3">
    <source>
        <dbReference type="ARBA" id="ARBA00022448"/>
    </source>
</evidence>
<name>B3EC57_CHLL2</name>
<dbReference type="Gene3D" id="3.40.50.300">
    <property type="entry name" value="P-loop containing nucleotide triphosphate hydrolases"/>
    <property type="match status" value="1"/>
</dbReference>
<keyword evidence="8 9" id="KW-0472">Membrane</keyword>
<dbReference type="InterPro" id="IPR050095">
    <property type="entry name" value="ECF_ABC_transporter_ATP-bd"/>
</dbReference>
<evidence type="ECO:0000256" key="6">
    <source>
        <dbReference type="ARBA" id="ARBA00022840"/>
    </source>
</evidence>
<dbReference type="PANTHER" id="PTHR43553:SF24">
    <property type="entry name" value="ENERGY-COUPLING FACTOR TRANSPORTER ATP-BINDING PROTEIN ECFA1"/>
    <property type="match status" value="1"/>
</dbReference>
<dbReference type="InterPro" id="IPR015856">
    <property type="entry name" value="ABC_transpr_CbiO/EcfA_su"/>
</dbReference>
<dbReference type="OrthoDB" id="594396at2"/>
<dbReference type="InterPro" id="IPR003593">
    <property type="entry name" value="AAA+_ATPase"/>
</dbReference>
<evidence type="ECO:0000256" key="7">
    <source>
        <dbReference type="ARBA" id="ARBA00022967"/>
    </source>
</evidence>
<proteinExistence type="inferred from homology"/>
<dbReference type="Pfam" id="PF00005">
    <property type="entry name" value="ABC_tran"/>
    <property type="match status" value="1"/>
</dbReference>
<dbReference type="PROSITE" id="PS00211">
    <property type="entry name" value="ABC_TRANSPORTER_1"/>
    <property type="match status" value="1"/>
</dbReference>
<dbReference type="GO" id="GO:0042626">
    <property type="term" value="F:ATPase-coupled transmembrane transporter activity"/>
    <property type="evidence" value="ECO:0007669"/>
    <property type="project" value="TreeGrafter"/>
</dbReference>
<dbReference type="GO" id="GO:0005524">
    <property type="term" value="F:ATP binding"/>
    <property type="evidence" value="ECO:0007669"/>
    <property type="project" value="UniProtKB-UniRule"/>
</dbReference>
<comment type="similarity">
    <text evidence="2 9">Belongs to the ABC transporter superfamily.</text>
</comment>
<dbReference type="InterPro" id="IPR027417">
    <property type="entry name" value="P-loop_NTPase"/>
</dbReference>
<gene>
    <name evidence="11" type="ordered locus">Clim_1063</name>
</gene>
<evidence type="ECO:0000313" key="12">
    <source>
        <dbReference type="Proteomes" id="UP000008841"/>
    </source>
</evidence>
<dbReference type="GO" id="GO:0016887">
    <property type="term" value="F:ATP hydrolysis activity"/>
    <property type="evidence" value="ECO:0007669"/>
    <property type="project" value="InterPro"/>
</dbReference>
<dbReference type="AlphaFoldDB" id="B3EC57"/>
<protein>
    <recommendedName>
        <fullName evidence="9">ABC transporter ATP-binding protein</fullName>
    </recommendedName>
</protein>
<comment type="function">
    <text evidence="9">Part of an ABC transporter complex. Responsible for energy coupling to the transport system.</text>
</comment>
<sequence length="284" mass="31360">MVTAQTILEARELRYTYPDGSQALNGVDFRAERGKLTALLGSNGAGKSSLLLACNGIVRPQSGTVLFRGIPVSYSRKGLAMLRRQVGMVFQNPDVQLFSSSVFQDISFGLCNEGLPEDEIRKRVAVAMRNIGIEALEGKPVHRLSFGQKKRVAMAGVLAMEPALLLLDEPTAGLDPKGAAEIMQLVKAMQRQSDMSVIIATHDIEMVPLFCDHVCVMEAGRVLFEGTPEEVFTRKDKVRQAGLRLPRIGHLMEILKEKDGFRFSEEAFSIGSARRAINEWGRER</sequence>
<evidence type="ECO:0000256" key="9">
    <source>
        <dbReference type="RuleBase" id="RU364103"/>
    </source>
</evidence>
<evidence type="ECO:0000313" key="11">
    <source>
        <dbReference type="EMBL" id="ACD90132.1"/>
    </source>
</evidence>
<dbReference type="NCBIfam" id="TIGR01166">
    <property type="entry name" value="cbiO"/>
    <property type="match status" value="1"/>
</dbReference>
<evidence type="ECO:0000256" key="8">
    <source>
        <dbReference type="ARBA" id="ARBA00023136"/>
    </source>
</evidence>
<keyword evidence="5 9" id="KW-0547">Nucleotide-binding</keyword>
<dbReference type="GO" id="GO:0006824">
    <property type="term" value="P:cobalt ion transport"/>
    <property type="evidence" value="ECO:0007669"/>
    <property type="project" value="InterPro"/>
</dbReference>
<organism evidence="11 12">
    <name type="scientific">Chlorobium limicola (strain DSM 245 / NBRC 103803 / 6330)</name>
    <dbReference type="NCBI Taxonomy" id="290315"/>
    <lineage>
        <taxon>Bacteria</taxon>
        <taxon>Pseudomonadati</taxon>
        <taxon>Chlorobiota</taxon>
        <taxon>Chlorobiia</taxon>
        <taxon>Chlorobiales</taxon>
        <taxon>Chlorobiaceae</taxon>
        <taxon>Chlorobium/Pelodictyon group</taxon>
        <taxon>Chlorobium</taxon>
    </lineage>
</organism>
<dbReference type="GO" id="GO:0043190">
    <property type="term" value="C:ATP-binding cassette (ABC) transporter complex"/>
    <property type="evidence" value="ECO:0007669"/>
    <property type="project" value="TreeGrafter"/>
</dbReference>
<dbReference type="eggNOG" id="COG1122">
    <property type="taxonomic scope" value="Bacteria"/>
</dbReference>
<keyword evidence="6 9" id="KW-0067">ATP-binding</keyword>
<keyword evidence="7" id="KW-1278">Translocase</keyword>
<dbReference type="InterPro" id="IPR003439">
    <property type="entry name" value="ABC_transporter-like_ATP-bd"/>
</dbReference>
<evidence type="ECO:0000256" key="4">
    <source>
        <dbReference type="ARBA" id="ARBA00022475"/>
    </source>
</evidence>
<dbReference type="Proteomes" id="UP000008841">
    <property type="component" value="Chromosome"/>
</dbReference>
<evidence type="ECO:0000259" key="10">
    <source>
        <dbReference type="PROSITE" id="PS50893"/>
    </source>
</evidence>
<keyword evidence="4 9" id="KW-1003">Cell membrane</keyword>
<feature type="domain" description="ABC transporter" evidence="10">
    <location>
        <begin position="8"/>
        <end position="244"/>
    </location>
</feature>
<dbReference type="PANTHER" id="PTHR43553">
    <property type="entry name" value="HEAVY METAL TRANSPORTER"/>
    <property type="match status" value="1"/>
</dbReference>
<dbReference type="KEGG" id="cli:Clim_1063"/>
<dbReference type="PROSITE" id="PS50893">
    <property type="entry name" value="ABC_TRANSPORTER_2"/>
    <property type="match status" value="1"/>
</dbReference>
<reference evidence="11 12" key="1">
    <citation type="submission" date="2008-05" db="EMBL/GenBank/DDBJ databases">
        <title>Complete sequence of Chlorobium limicola DSM 245.</title>
        <authorList>
            <consortium name="US DOE Joint Genome Institute"/>
            <person name="Lucas S."/>
            <person name="Copeland A."/>
            <person name="Lapidus A."/>
            <person name="Glavina del Rio T."/>
            <person name="Dalin E."/>
            <person name="Tice H."/>
            <person name="Bruce D."/>
            <person name="Goodwin L."/>
            <person name="Pitluck S."/>
            <person name="Schmutz J."/>
            <person name="Larimer F."/>
            <person name="Land M."/>
            <person name="Hauser L."/>
            <person name="Kyrpides N."/>
            <person name="Ovchinnikova G."/>
            <person name="Zhao F."/>
            <person name="Li T."/>
            <person name="Liu Z."/>
            <person name="Overmann J."/>
            <person name="Bryant D.A."/>
            <person name="Richardson P."/>
        </authorList>
    </citation>
    <scope>NUCLEOTIDE SEQUENCE [LARGE SCALE GENOMIC DNA]</scope>
    <source>
        <strain evidence="12">DSM 245 / NBRC 103803 / 6330</strain>
    </source>
</reference>
<keyword evidence="3 9" id="KW-0813">Transport</keyword>
<dbReference type="STRING" id="290315.Clim_1063"/>
<evidence type="ECO:0000256" key="2">
    <source>
        <dbReference type="ARBA" id="ARBA00005417"/>
    </source>
</evidence>
<dbReference type="InterPro" id="IPR005876">
    <property type="entry name" value="Co_trans_ATP-bd"/>
</dbReference>
<accession>B3EC57</accession>
<dbReference type="InterPro" id="IPR017871">
    <property type="entry name" value="ABC_transporter-like_CS"/>
</dbReference>
<evidence type="ECO:0000256" key="1">
    <source>
        <dbReference type="ARBA" id="ARBA00004202"/>
    </source>
</evidence>
<dbReference type="EMBL" id="CP001097">
    <property type="protein sequence ID" value="ACD90132.1"/>
    <property type="molecule type" value="Genomic_DNA"/>
</dbReference>
<dbReference type="RefSeq" id="WP_012466009.1">
    <property type="nucleotide sequence ID" value="NC_010803.1"/>
</dbReference>